<proteinExistence type="predicted"/>
<reference evidence="2 3" key="1">
    <citation type="submission" date="2020-08" db="EMBL/GenBank/DDBJ databases">
        <title>Genomic Encyclopedia of Type Strains, Phase III (KMG-III): the genomes of soil and plant-associated and newly described type strains.</title>
        <authorList>
            <person name="Whitman W."/>
        </authorList>
    </citation>
    <scope>NUCLEOTIDE SEQUENCE [LARGE SCALE GENOMIC DNA]</scope>
    <source>
        <strain evidence="2 3">CECT 7282</strain>
    </source>
</reference>
<dbReference type="Proteomes" id="UP000547614">
    <property type="component" value="Unassembled WGS sequence"/>
</dbReference>
<protein>
    <submittedName>
        <fullName evidence="2">O-acetyl-ADP-ribose deacetylase (Regulator of RNase III)</fullName>
    </submittedName>
</protein>
<sequence>MNATIECRQGDIARQDDIDTVVNAANAQLRSGGGVAGALHRAAGPALAEAGRPLAPIKPGQAVLTDAFDLPNRHVIHCLGPVYGVDEPSDELLAACYRNALQLAERHGIESLAFPALSTGAFGYPAAEAARVALSTVLDTLPDCPGIRRVRFVLFDATSAELYQRTLAELQGEEGAQEGKE</sequence>
<name>A0A839V2S7_9GAMM</name>
<dbReference type="RefSeq" id="WP_183324224.1">
    <property type="nucleotide sequence ID" value="NZ_JACHXP010000003.1"/>
</dbReference>
<feature type="domain" description="Macro" evidence="1">
    <location>
        <begin position="1"/>
        <end position="171"/>
    </location>
</feature>
<dbReference type="InterPro" id="IPR002589">
    <property type="entry name" value="Macro_dom"/>
</dbReference>
<keyword evidence="3" id="KW-1185">Reference proteome</keyword>
<dbReference type="SUPFAM" id="SSF52949">
    <property type="entry name" value="Macro domain-like"/>
    <property type="match status" value="1"/>
</dbReference>
<dbReference type="PANTHER" id="PTHR11106:SF27">
    <property type="entry name" value="MACRO DOMAIN-CONTAINING PROTEIN"/>
    <property type="match status" value="1"/>
</dbReference>
<dbReference type="Gene3D" id="3.40.220.10">
    <property type="entry name" value="Leucine Aminopeptidase, subunit E, domain 1"/>
    <property type="match status" value="1"/>
</dbReference>
<evidence type="ECO:0000259" key="1">
    <source>
        <dbReference type="PROSITE" id="PS51154"/>
    </source>
</evidence>
<dbReference type="AlphaFoldDB" id="A0A839V2S7"/>
<dbReference type="PANTHER" id="PTHR11106">
    <property type="entry name" value="GANGLIOSIDE INDUCED DIFFERENTIATION ASSOCIATED PROTEIN 2-RELATED"/>
    <property type="match status" value="1"/>
</dbReference>
<gene>
    <name evidence="2" type="ORF">FHR94_000685</name>
</gene>
<dbReference type="InterPro" id="IPR043472">
    <property type="entry name" value="Macro_dom-like"/>
</dbReference>
<organism evidence="2 3">
    <name type="scientific">Halomonas cerina</name>
    <dbReference type="NCBI Taxonomy" id="447424"/>
    <lineage>
        <taxon>Bacteria</taxon>
        <taxon>Pseudomonadati</taxon>
        <taxon>Pseudomonadota</taxon>
        <taxon>Gammaproteobacteria</taxon>
        <taxon>Oceanospirillales</taxon>
        <taxon>Halomonadaceae</taxon>
        <taxon>Halomonas</taxon>
    </lineage>
</organism>
<dbReference type="PROSITE" id="PS51154">
    <property type="entry name" value="MACRO"/>
    <property type="match status" value="1"/>
</dbReference>
<dbReference type="SMART" id="SM00506">
    <property type="entry name" value="A1pp"/>
    <property type="match status" value="1"/>
</dbReference>
<evidence type="ECO:0000313" key="3">
    <source>
        <dbReference type="Proteomes" id="UP000547614"/>
    </source>
</evidence>
<dbReference type="EMBL" id="JACHXP010000003">
    <property type="protein sequence ID" value="MBB3189461.1"/>
    <property type="molecule type" value="Genomic_DNA"/>
</dbReference>
<dbReference type="Pfam" id="PF01661">
    <property type="entry name" value="Macro"/>
    <property type="match status" value="1"/>
</dbReference>
<comment type="caution">
    <text evidence="2">The sequence shown here is derived from an EMBL/GenBank/DDBJ whole genome shotgun (WGS) entry which is preliminary data.</text>
</comment>
<accession>A0A839V2S7</accession>
<evidence type="ECO:0000313" key="2">
    <source>
        <dbReference type="EMBL" id="MBB3189461.1"/>
    </source>
</evidence>